<organism evidence="1 2">
    <name type="scientific">Pseudogulbenkiania ferrooxidans 2002</name>
    <dbReference type="NCBI Taxonomy" id="279714"/>
    <lineage>
        <taxon>Bacteria</taxon>
        <taxon>Pseudomonadati</taxon>
        <taxon>Pseudomonadota</taxon>
        <taxon>Betaproteobacteria</taxon>
        <taxon>Neisseriales</taxon>
        <taxon>Chromobacteriaceae</taxon>
        <taxon>Pseudogulbenkiania</taxon>
    </lineage>
</organism>
<dbReference type="eggNOG" id="COG5003">
    <property type="taxonomic scope" value="Bacteria"/>
</dbReference>
<proteinExistence type="predicted"/>
<dbReference type="InterPro" id="IPR014972">
    <property type="entry name" value="Phage_Mu_Gp37"/>
</dbReference>
<dbReference type="EMBL" id="ACIS01000004">
    <property type="protein sequence ID" value="EEG08958.1"/>
    <property type="molecule type" value="Genomic_DNA"/>
</dbReference>
<evidence type="ECO:0000313" key="2">
    <source>
        <dbReference type="Proteomes" id="UP000003165"/>
    </source>
</evidence>
<evidence type="ECO:0008006" key="3">
    <source>
        <dbReference type="Google" id="ProtNLM"/>
    </source>
</evidence>
<sequence>MVTEPLLTRIQAAIVQRLETGLGKAVRTCDYYAGEIDDLENAVKAFPAAYVAFGGMAEGDHRRMGKPDWKETGTFVVVVGDRLVRRSQGLRVGAGPATADIGVNRLVWAVRRLLAGQKLGLPISRLEPGKVKTLVNTQIASNSWGVMSVEFKSTWEETALPDGSWPAPEGPEHPDALFPLLGGKTEAPLPWLGGFNVGLYQPGKDTPSINFETHVNEESPS</sequence>
<comment type="caution">
    <text evidence="1">The sequence shown here is derived from an EMBL/GenBank/DDBJ whole genome shotgun (WGS) entry which is preliminary data.</text>
</comment>
<reference evidence="1 2" key="1">
    <citation type="submission" date="2009-02" db="EMBL/GenBank/DDBJ databases">
        <title>Sequencing of the draft genome and assembly of Lutiella nitroferrum 2002.</title>
        <authorList>
            <consortium name="US DOE Joint Genome Institute (JGI-PGF)"/>
            <person name="Lucas S."/>
            <person name="Copeland A."/>
            <person name="Lapidus A."/>
            <person name="Glavina del Rio T."/>
            <person name="Tice H."/>
            <person name="Bruce D."/>
            <person name="Goodwin L."/>
            <person name="Pitluck S."/>
            <person name="Larimer F."/>
            <person name="Land M.L."/>
            <person name="Hauser L."/>
            <person name="Coates J.D."/>
        </authorList>
    </citation>
    <scope>NUCLEOTIDE SEQUENCE [LARGE SCALE GENOMIC DNA]</scope>
    <source>
        <strain evidence="1 2">2002</strain>
    </source>
</reference>
<protein>
    <recommendedName>
        <fullName evidence="3">Mu-like prophage FluMu protein gp37</fullName>
    </recommendedName>
</protein>
<evidence type="ECO:0000313" key="1">
    <source>
        <dbReference type="EMBL" id="EEG08958.1"/>
    </source>
</evidence>
<dbReference type="Pfam" id="PF08873">
    <property type="entry name" value="Phage_Mu_Gp37"/>
    <property type="match status" value="1"/>
</dbReference>
<keyword evidence="2" id="KW-1185">Reference proteome</keyword>
<dbReference type="Proteomes" id="UP000003165">
    <property type="component" value="Unassembled WGS sequence"/>
</dbReference>
<gene>
    <name evidence="1" type="ORF">FuraDRAFT_1718</name>
</gene>
<accession>B9Z305</accession>
<dbReference type="RefSeq" id="WP_008953738.1">
    <property type="nucleotide sequence ID" value="NZ_ACIS01000004.1"/>
</dbReference>
<name>B9Z305_9NEIS</name>
<dbReference type="AlphaFoldDB" id="B9Z305"/>